<accession>A0A815C683</accession>
<evidence type="ECO:0000313" key="2">
    <source>
        <dbReference type="EMBL" id="CAF4079965.1"/>
    </source>
</evidence>
<evidence type="ECO:0000313" key="1">
    <source>
        <dbReference type="EMBL" id="CAF1282939.1"/>
    </source>
</evidence>
<dbReference type="OrthoDB" id="6616225at2759"/>
<dbReference type="AlphaFoldDB" id="A0A815C683"/>
<protein>
    <submittedName>
        <fullName evidence="1">Uncharacterized protein</fullName>
    </submittedName>
</protein>
<dbReference type="Proteomes" id="UP000681722">
    <property type="component" value="Unassembled WGS sequence"/>
</dbReference>
<reference evidence="1" key="1">
    <citation type="submission" date="2021-02" db="EMBL/GenBank/DDBJ databases">
        <authorList>
            <person name="Nowell W R."/>
        </authorList>
    </citation>
    <scope>NUCLEOTIDE SEQUENCE</scope>
</reference>
<organism evidence="1 3">
    <name type="scientific">Didymodactylos carnosus</name>
    <dbReference type="NCBI Taxonomy" id="1234261"/>
    <lineage>
        <taxon>Eukaryota</taxon>
        <taxon>Metazoa</taxon>
        <taxon>Spiralia</taxon>
        <taxon>Gnathifera</taxon>
        <taxon>Rotifera</taxon>
        <taxon>Eurotatoria</taxon>
        <taxon>Bdelloidea</taxon>
        <taxon>Philodinida</taxon>
        <taxon>Philodinidae</taxon>
        <taxon>Didymodactylos</taxon>
    </lineage>
</organism>
<name>A0A815C683_9BILA</name>
<sequence length="102" mass="11998">MGQAVQFNRKRRRFVTVKHNGYYIPLLRTIQMMFAMPNIRQAHTNQSVSPDNVMRDFIDGAFSKRHEFFKDPSKLKVVLYEDGIVVRNPLQKKSRVLSLFVV</sequence>
<comment type="caution">
    <text evidence="1">The sequence shown here is derived from an EMBL/GenBank/DDBJ whole genome shotgun (WGS) entry which is preliminary data.</text>
</comment>
<dbReference type="Proteomes" id="UP000663829">
    <property type="component" value="Unassembled WGS sequence"/>
</dbReference>
<keyword evidence="3" id="KW-1185">Reference proteome</keyword>
<dbReference type="EMBL" id="CAJOBC010028777">
    <property type="protein sequence ID" value="CAF4079965.1"/>
    <property type="molecule type" value="Genomic_DNA"/>
</dbReference>
<dbReference type="EMBL" id="CAJNOQ010011695">
    <property type="protein sequence ID" value="CAF1282939.1"/>
    <property type="molecule type" value="Genomic_DNA"/>
</dbReference>
<proteinExistence type="predicted"/>
<gene>
    <name evidence="1" type="ORF">GPM918_LOCUS27643</name>
    <name evidence="2" type="ORF">SRO942_LOCUS28004</name>
</gene>
<evidence type="ECO:0000313" key="3">
    <source>
        <dbReference type="Proteomes" id="UP000663829"/>
    </source>
</evidence>